<dbReference type="GO" id="GO:0009103">
    <property type="term" value="P:lipopolysaccharide biosynthetic process"/>
    <property type="evidence" value="ECO:0007669"/>
    <property type="project" value="UniProtKB-UniRule"/>
</dbReference>
<evidence type="ECO:0000313" key="7">
    <source>
        <dbReference type="Proteomes" id="UP000294678"/>
    </source>
</evidence>
<evidence type="ECO:0000256" key="3">
    <source>
        <dbReference type="ARBA" id="ARBA00022695"/>
    </source>
</evidence>
<comment type="catalytic activity">
    <reaction evidence="5">
        <text>3-deoxy-alpha-D-manno-oct-2-ulosonate + CTP = CMP-3-deoxy-beta-D-manno-octulosonate + diphosphate</text>
        <dbReference type="Rhea" id="RHEA:23448"/>
        <dbReference type="ChEBI" id="CHEBI:33019"/>
        <dbReference type="ChEBI" id="CHEBI:37563"/>
        <dbReference type="ChEBI" id="CHEBI:85986"/>
        <dbReference type="ChEBI" id="CHEBI:85987"/>
        <dbReference type="EC" id="2.7.7.38"/>
    </reaction>
</comment>
<comment type="pathway">
    <text evidence="5">Nucleotide-sugar biosynthesis; CMP-3-deoxy-D-manno-octulosonate biosynthesis; CMP-3-deoxy-D-manno-octulosonate from 3-deoxy-D-manno-octulosonate and CTP: step 1/1.</text>
</comment>
<keyword evidence="7" id="KW-1185">Reference proteome</keyword>
<protein>
    <recommendedName>
        <fullName evidence="5">3-deoxy-manno-octulosonate cytidylyltransferase</fullName>
        <ecNumber evidence="5">2.7.7.38</ecNumber>
    </recommendedName>
    <alternativeName>
        <fullName evidence="5">CMP-2-keto-3-deoxyoctulosonic acid synthase</fullName>
        <shortName evidence="5">CKS</shortName>
        <shortName evidence="5">CMP-KDO synthase</shortName>
    </alternativeName>
</protein>
<dbReference type="CDD" id="cd02517">
    <property type="entry name" value="CMP-KDO-Synthetase"/>
    <property type="match status" value="1"/>
</dbReference>
<keyword evidence="3 5" id="KW-0548">Nucleotidyltransferase</keyword>
<comment type="similarity">
    <text evidence="5">Belongs to the KdsB family.</text>
</comment>
<dbReference type="EMBL" id="SOBG01000003">
    <property type="protein sequence ID" value="TDT71422.1"/>
    <property type="molecule type" value="Genomic_DNA"/>
</dbReference>
<dbReference type="GO" id="GO:0033468">
    <property type="term" value="P:CMP-keto-3-deoxy-D-manno-octulosonic acid biosynthetic process"/>
    <property type="evidence" value="ECO:0007669"/>
    <property type="project" value="UniProtKB-UniRule"/>
</dbReference>
<dbReference type="NCBIfam" id="NF003952">
    <property type="entry name" value="PRK05450.1-5"/>
    <property type="match status" value="1"/>
</dbReference>
<dbReference type="PANTHER" id="PTHR42866:SF2">
    <property type="entry name" value="3-DEOXY-MANNO-OCTULOSONATE CYTIDYLYLTRANSFERASE, MITOCHONDRIAL"/>
    <property type="match status" value="1"/>
</dbReference>
<dbReference type="InterPro" id="IPR029044">
    <property type="entry name" value="Nucleotide-diphossugar_trans"/>
</dbReference>
<keyword evidence="5" id="KW-0963">Cytoplasm</keyword>
<dbReference type="NCBIfam" id="NF003950">
    <property type="entry name" value="PRK05450.1-3"/>
    <property type="match status" value="1"/>
</dbReference>
<evidence type="ECO:0000256" key="2">
    <source>
        <dbReference type="ARBA" id="ARBA00022679"/>
    </source>
</evidence>
<sequence length="247" mass="28756">MKFLGVIPARYGSTRFEGKPLADIHGHPMIEWVYKKAKLSNLDEVIVATDDSRIYNTVTKFGGKVEMTSTKHNTGTDRIAEIAEKYSDYNVIINIQGDEPIIEKEMINSLINAFKNENELKMATLKHKIIDFKNVKNENFVKVICDKNDYAIYFSRSIIPFPRHLDIDNYYKHIGIYAYNREFLLRYAKMEQTPLEKSESLEQLRALENGYKIKVLETTCEIHGVDTREDLEKVKQIIIDRDIKINK</sequence>
<dbReference type="GO" id="GO:0005829">
    <property type="term" value="C:cytosol"/>
    <property type="evidence" value="ECO:0007669"/>
    <property type="project" value="TreeGrafter"/>
</dbReference>
<dbReference type="FunFam" id="3.90.550.10:FF:000011">
    <property type="entry name" value="3-deoxy-manno-octulosonate cytidylyltransferase"/>
    <property type="match status" value="1"/>
</dbReference>
<dbReference type="PANTHER" id="PTHR42866">
    <property type="entry name" value="3-DEOXY-MANNO-OCTULOSONATE CYTIDYLYLTRANSFERASE"/>
    <property type="match status" value="1"/>
</dbReference>
<accession>A0AA46DZF5</accession>
<dbReference type="GO" id="GO:0008690">
    <property type="term" value="F:3-deoxy-manno-octulosonate cytidylyltransferase activity"/>
    <property type="evidence" value="ECO:0007669"/>
    <property type="project" value="UniProtKB-UniRule"/>
</dbReference>
<gene>
    <name evidence="5" type="primary">kdsB</name>
    <name evidence="6" type="ORF">EV215_0795</name>
</gene>
<organism evidence="6 7">
    <name type="scientific">Hypnocyclicus thermotrophus</name>
    <dbReference type="NCBI Taxonomy" id="1627895"/>
    <lineage>
        <taxon>Bacteria</taxon>
        <taxon>Fusobacteriati</taxon>
        <taxon>Fusobacteriota</taxon>
        <taxon>Fusobacteriia</taxon>
        <taxon>Fusobacteriales</taxon>
        <taxon>Fusobacteriaceae</taxon>
        <taxon>Hypnocyclicus</taxon>
    </lineage>
</organism>
<comment type="subcellular location">
    <subcellularLocation>
        <location evidence="5">Cytoplasm</location>
    </subcellularLocation>
    <subcellularLocation>
        <location evidence="1">Membrane</location>
    </subcellularLocation>
</comment>
<keyword evidence="4 5" id="KW-0448">Lipopolysaccharide biosynthesis</keyword>
<dbReference type="RefSeq" id="WP_134112687.1">
    <property type="nucleotide sequence ID" value="NZ_SOBG01000003.1"/>
</dbReference>
<dbReference type="EC" id="2.7.7.38" evidence="5"/>
<dbReference type="HAMAP" id="MF_00057">
    <property type="entry name" value="KdsB"/>
    <property type="match status" value="1"/>
</dbReference>
<name>A0AA46DZF5_9FUSO</name>
<dbReference type="InterPro" id="IPR004528">
    <property type="entry name" value="KdsB"/>
</dbReference>
<evidence type="ECO:0000256" key="5">
    <source>
        <dbReference type="HAMAP-Rule" id="MF_00057"/>
    </source>
</evidence>
<dbReference type="GO" id="GO:0016020">
    <property type="term" value="C:membrane"/>
    <property type="evidence" value="ECO:0007669"/>
    <property type="project" value="UniProtKB-SubCell"/>
</dbReference>
<comment type="function">
    <text evidence="5">Activates KDO (a required 8-carbon sugar) for incorporation into bacterial lipopolysaccharide in Gram-negative bacteria.</text>
</comment>
<evidence type="ECO:0000256" key="1">
    <source>
        <dbReference type="ARBA" id="ARBA00004370"/>
    </source>
</evidence>
<dbReference type="SUPFAM" id="SSF53448">
    <property type="entry name" value="Nucleotide-diphospho-sugar transferases"/>
    <property type="match status" value="1"/>
</dbReference>
<dbReference type="NCBIfam" id="NF009905">
    <property type="entry name" value="PRK13368.1"/>
    <property type="match status" value="1"/>
</dbReference>
<dbReference type="Gene3D" id="3.90.550.10">
    <property type="entry name" value="Spore Coat Polysaccharide Biosynthesis Protein SpsA, Chain A"/>
    <property type="match status" value="1"/>
</dbReference>
<dbReference type="Proteomes" id="UP000294678">
    <property type="component" value="Unassembled WGS sequence"/>
</dbReference>
<comment type="caution">
    <text evidence="6">The sequence shown here is derived from an EMBL/GenBank/DDBJ whole genome shotgun (WGS) entry which is preliminary data.</text>
</comment>
<dbReference type="InterPro" id="IPR003329">
    <property type="entry name" value="Cytidylyl_trans"/>
</dbReference>
<reference evidence="6 7" key="1">
    <citation type="submission" date="2019-03" db="EMBL/GenBank/DDBJ databases">
        <title>Genomic Encyclopedia of Type Strains, Phase IV (KMG-IV): sequencing the most valuable type-strain genomes for metagenomic binning, comparative biology and taxonomic classification.</title>
        <authorList>
            <person name="Goeker M."/>
        </authorList>
    </citation>
    <scope>NUCLEOTIDE SEQUENCE [LARGE SCALE GENOMIC DNA]</scope>
    <source>
        <strain evidence="6 7">DSM 100055</strain>
    </source>
</reference>
<evidence type="ECO:0000256" key="4">
    <source>
        <dbReference type="ARBA" id="ARBA00022985"/>
    </source>
</evidence>
<evidence type="ECO:0000313" key="6">
    <source>
        <dbReference type="EMBL" id="TDT71422.1"/>
    </source>
</evidence>
<dbReference type="Pfam" id="PF02348">
    <property type="entry name" value="CTP_transf_3"/>
    <property type="match status" value="1"/>
</dbReference>
<dbReference type="AlphaFoldDB" id="A0AA46DZF5"/>
<dbReference type="NCBIfam" id="TIGR00466">
    <property type="entry name" value="kdsB"/>
    <property type="match status" value="1"/>
</dbReference>
<keyword evidence="2 5" id="KW-0808">Transferase</keyword>
<proteinExistence type="inferred from homology"/>